<protein>
    <recommendedName>
        <fullName evidence="5">Glycosyltransferase</fullName>
        <ecNumber evidence="5">2.4.1.-</ecNumber>
    </recommendedName>
</protein>
<dbReference type="PANTHER" id="PTHR48049:SF167">
    <property type="entry name" value="GLYCOSYLTRANSFERASE"/>
    <property type="match status" value="1"/>
</dbReference>
<organism evidence="6 7">
    <name type="scientific">Citrullus colocynthis</name>
    <name type="common">colocynth</name>
    <dbReference type="NCBI Taxonomy" id="252529"/>
    <lineage>
        <taxon>Eukaryota</taxon>
        <taxon>Viridiplantae</taxon>
        <taxon>Streptophyta</taxon>
        <taxon>Embryophyta</taxon>
        <taxon>Tracheophyta</taxon>
        <taxon>Spermatophyta</taxon>
        <taxon>Magnoliopsida</taxon>
        <taxon>eudicotyledons</taxon>
        <taxon>Gunneridae</taxon>
        <taxon>Pentapetalae</taxon>
        <taxon>rosids</taxon>
        <taxon>fabids</taxon>
        <taxon>Cucurbitales</taxon>
        <taxon>Cucurbitaceae</taxon>
        <taxon>Benincaseae</taxon>
        <taxon>Citrullus</taxon>
    </lineage>
</organism>
<evidence type="ECO:0000256" key="5">
    <source>
        <dbReference type="RuleBase" id="RU362057"/>
    </source>
</evidence>
<keyword evidence="4" id="KW-0328">Glycosyltransferase</keyword>
<evidence type="ECO:0000256" key="2">
    <source>
        <dbReference type="ARBA" id="ARBA00009995"/>
    </source>
</evidence>
<dbReference type="PROSITE" id="PS00375">
    <property type="entry name" value="UDPGT"/>
    <property type="match status" value="1"/>
</dbReference>
<dbReference type="EMBL" id="OZ021736">
    <property type="protein sequence ID" value="CAK9316153.1"/>
    <property type="molecule type" value="Genomic_DNA"/>
</dbReference>
<evidence type="ECO:0000256" key="3">
    <source>
        <dbReference type="ARBA" id="ARBA00022679"/>
    </source>
</evidence>
<accession>A0ABP0Y6V2</accession>
<evidence type="ECO:0000256" key="1">
    <source>
        <dbReference type="ARBA" id="ARBA00004721"/>
    </source>
</evidence>
<dbReference type="Pfam" id="PF00201">
    <property type="entry name" value="UDPGT"/>
    <property type="match status" value="1"/>
</dbReference>
<name>A0ABP0Y6V2_9ROSI</name>
<dbReference type="InterPro" id="IPR002213">
    <property type="entry name" value="UDP_glucos_trans"/>
</dbReference>
<dbReference type="CDD" id="cd03784">
    <property type="entry name" value="GT1_Gtf-like"/>
    <property type="match status" value="1"/>
</dbReference>
<comment type="pathway">
    <text evidence="1">Secondary metabolite biosynthesis; terpenoid biosynthesis.</text>
</comment>
<dbReference type="InterPro" id="IPR035595">
    <property type="entry name" value="UDP_glycos_trans_CS"/>
</dbReference>
<dbReference type="Gene3D" id="3.40.50.2000">
    <property type="entry name" value="Glycogen Phosphorylase B"/>
    <property type="match status" value="2"/>
</dbReference>
<gene>
    <name evidence="6" type="ORF">CITCOLO1_LOCUS8004</name>
</gene>
<comment type="similarity">
    <text evidence="2 4">Belongs to the UDP-glycosyltransferase family.</text>
</comment>
<dbReference type="EC" id="2.4.1.-" evidence="5"/>
<dbReference type="SUPFAM" id="SSF53756">
    <property type="entry name" value="UDP-Glycosyltransferase/glycogen phosphorylase"/>
    <property type="match status" value="1"/>
</dbReference>
<evidence type="ECO:0000256" key="4">
    <source>
        <dbReference type="RuleBase" id="RU003718"/>
    </source>
</evidence>
<reference evidence="6 7" key="1">
    <citation type="submission" date="2024-03" db="EMBL/GenBank/DDBJ databases">
        <authorList>
            <person name="Gkanogiannis A."/>
            <person name="Becerra Lopez-Lavalle L."/>
        </authorList>
    </citation>
    <scope>NUCLEOTIDE SEQUENCE [LARGE SCALE GENOMIC DNA]</scope>
</reference>
<sequence>MLKKASSFTLNLQSLTTMAEAAAATSHHTSLHIAMYPWFALGHLTPFLHLSNKLAKKGHKISFFIPTKTLPKFEPLNLFPNLITFIPINVPHVHGLPHGAETTSDVPYPLHNLIMTSMDLTQPQITHLLQTLKPHLILFDFTHWLPKLASQLGIKSIHYCVTSAAMIAYTLTPSRQFSKIELTEEDLMKPPFGYPSSTINLHLHEARVFASKRKWKFGSDVLFYDRQFISFSECDAIGFRTCHEIEGDFVSYLQIEFKKPILLTGSVLSEPLDIPLEEKWQSWLSGFKEGSVVYCAFGSECTLPMEQFQELLMGFELLNMPFLAALKPPFGSDTIEAAFPEEFAQRVGSRGVVFGGWIQQERILEHPSVGCFVTHCGSNSLKEALVNKCQLVLLPQVGDQIINARMMGNNLRVGVEVEKREENGWFTKESVCKAVKIVMDEENEIGKEVRINHAKIRDLLLKKDLEQSYIDGFSQNLCDLVACMENTSKKHVGNR</sequence>
<dbReference type="PANTHER" id="PTHR48049">
    <property type="entry name" value="GLYCOSYLTRANSFERASE"/>
    <property type="match status" value="1"/>
</dbReference>
<proteinExistence type="inferred from homology"/>
<evidence type="ECO:0000313" key="7">
    <source>
        <dbReference type="Proteomes" id="UP001642487"/>
    </source>
</evidence>
<keyword evidence="3 4" id="KW-0808">Transferase</keyword>
<keyword evidence="7" id="KW-1185">Reference proteome</keyword>
<dbReference type="InterPro" id="IPR050481">
    <property type="entry name" value="UDP-glycosyltransf_plant"/>
</dbReference>
<dbReference type="Proteomes" id="UP001642487">
    <property type="component" value="Chromosome 2"/>
</dbReference>
<evidence type="ECO:0000313" key="6">
    <source>
        <dbReference type="EMBL" id="CAK9316153.1"/>
    </source>
</evidence>